<protein>
    <submittedName>
        <fullName evidence="13">Putative polyphenol oxidase</fullName>
        <ecNumber evidence="13">1.10.3.1</ecNumber>
    </submittedName>
</protein>
<evidence type="ECO:0000256" key="5">
    <source>
        <dbReference type="ARBA" id="ARBA00023008"/>
    </source>
</evidence>
<dbReference type="AlphaFoldDB" id="A0A5B6YVS2"/>
<dbReference type="GO" id="GO:0004097">
    <property type="term" value="F:catechol oxidase activity"/>
    <property type="evidence" value="ECO:0007669"/>
    <property type="project" value="UniProtKB-EC"/>
</dbReference>
<evidence type="ECO:0000256" key="1">
    <source>
        <dbReference type="ARBA" id="ARBA00009928"/>
    </source>
</evidence>
<dbReference type="PRINTS" id="PR00092">
    <property type="entry name" value="TYROSINASE"/>
</dbReference>
<keyword evidence="2 7" id="KW-0479">Metal-binding</keyword>
<feature type="binding site" evidence="7">
    <location>
        <position position="332"/>
    </location>
    <ligand>
        <name>Cu cation</name>
        <dbReference type="ChEBI" id="CHEBI:23378"/>
        <label>B</label>
    </ligand>
</feature>
<comment type="cofactor">
    <cofactor evidence="7">
        <name>Cu(2+)</name>
        <dbReference type="ChEBI" id="CHEBI:29036"/>
    </cofactor>
    <text evidence="7">Binds 2 copper ions per subunit.</text>
</comment>
<reference evidence="13" key="1">
    <citation type="submission" date="2019-08" db="EMBL/GenBank/DDBJ databases">
        <title>Reference gene set and small RNA set construction with multiple tissues from Davidia involucrata Baill.</title>
        <authorList>
            <person name="Yang H."/>
            <person name="Zhou C."/>
            <person name="Li G."/>
            <person name="Wang J."/>
            <person name="Gao P."/>
            <person name="Wang M."/>
            <person name="Wang R."/>
            <person name="Zhao Y."/>
        </authorList>
    </citation>
    <scope>NUCLEOTIDE SEQUENCE</scope>
    <source>
        <tissue evidence="13">Mixed with DoveR01_LX</tissue>
    </source>
</reference>
<keyword evidence="4 13" id="KW-0560">Oxidoreductase</keyword>
<feature type="cross-link" description="2'-(S-cysteinyl)-histidine (Cys-His)" evidence="9">
    <location>
        <begin position="130"/>
        <end position="147"/>
    </location>
</feature>
<name>A0A5B6YVS2_DAVIN</name>
<dbReference type="PANTHER" id="PTHR11474">
    <property type="entry name" value="TYROSINASE FAMILY MEMBER"/>
    <property type="match status" value="1"/>
</dbReference>
<dbReference type="PROSITE" id="PS00498">
    <property type="entry name" value="TYROSINASE_2"/>
    <property type="match status" value="1"/>
</dbReference>
<sequence length="545" mass="61967">MASFPASTTTTAAAYSSSTTTTSTPAYSTTTTTTSTLTTRIFLEPDLTNCKGVLLDEGAPKVDCCPPKDAKIVDFKLPPRPRTMRIRRAAHLVDQDYIAKYERAIKLMKELPEDDPRNFTQQANLHCAYCCDAYPQVGFPEHSFQVHTSWLFFPFHRFFLYFHEKILGKLIGDPTFALPFWNWDAPKGMQMPSMYEDSNSPLYDPLRSKRTSSSCPVIDLDYHFNKVPSISTSSHKSTRVHAVIRQLNIDRQVAINLTTMYRQMISSGNTACLFLGTPYRAGEVDPIPAAGSIEHVPHKTAHDWTGDQSQPHHENMGAFYSAARDPIFYAHHSNVDRMWTIWKTLGGRRHDFTDPDWLDTRFIFYDENKQLVRVKLRDCLDNAELGYVYQNVELPWLNSQPTPLPLKKTPMAETSTAVFPIKLDKKVTVKVRRNKRDKEEEEEVLVIEGIEVAVHAHVKFDVYINYVPDEYEAPIGPDKTEFAGSFVHLPRKSKHRETTKTRLRIGITNLMEDLGAEDDDNVLVTMIPKNGFATIGGIEIGFFSC</sequence>
<dbReference type="Pfam" id="PF12142">
    <property type="entry name" value="PPO1_DWL"/>
    <property type="match status" value="1"/>
</dbReference>
<evidence type="ECO:0000256" key="4">
    <source>
        <dbReference type="ARBA" id="ARBA00023002"/>
    </source>
</evidence>
<dbReference type="Gene3D" id="1.10.1280.10">
    <property type="entry name" value="Di-copper center containing domain from catechol oxidase"/>
    <property type="match status" value="1"/>
</dbReference>
<evidence type="ECO:0000256" key="3">
    <source>
        <dbReference type="ARBA" id="ARBA00022784"/>
    </source>
</evidence>
<evidence type="ECO:0000256" key="2">
    <source>
        <dbReference type="ARBA" id="ARBA00022723"/>
    </source>
</evidence>
<feature type="disulfide bond" evidence="8">
    <location>
        <begin position="64"/>
        <end position="127"/>
    </location>
</feature>
<dbReference type="InterPro" id="IPR022739">
    <property type="entry name" value="Polyphenol_oxidase_cen"/>
</dbReference>
<evidence type="ECO:0000256" key="6">
    <source>
        <dbReference type="ARBA" id="ARBA00023157"/>
    </source>
</evidence>
<dbReference type="InterPro" id="IPR050316">
    <property type="entry name" value="Tyrosinase/Hemocyanin"/>
</dbReference>
<dbReference type="PROSITE" id="PS00497">
    <property type="entry name" value="TYROSINASE_1"/>
    <property type="match status" value="1"/>
</dbReference>
<dbReference type="InterPro" id="IPR002227">
    <property type="entry name" value="Tyrosinase_Cu-bd"/>
</dbReference>
<evidence type="ECO:0000256" key="7">
    <source>
        <dbReference type="PIRSR" id="PIRSR000290-1"/>
    </source>
</evidence>
<feature type="binding site" evidence="7">
    <location>
        <position position="298"/>
    </location>
    <ligand>
        <name>Cu cation</name>
        <dbReference type="ChEBI" id="CHEBI:23378"/>
        <label>B</label>
    </ligand>
</feature>
<keyword evidence="6 8" id="KW-1015">Disulfide bond</keyword>
<evidence type="ECO:0000259" key="11">
    <source>
        <dbReference type="PROSITE" id="PS00497"/>
    </source>
</evidence>
<dbReference type="Pfam" id="PF12143">
    <property type="entry name" value="PPO1_KFDV"/>
    <property type="match status" value="1"/>
</dbReference>
<accession>A0A5B6YVS2</accession>
<evidence type="ECO:0000259" key="12">
    <source>
        <dbReference type="PROSITE" id="PS00498"/>
    </source>
</evidence>
<keyword evidence="5 7" id="KW-0186">Copper</keyword>
<gene>
    <name evidence="13" type="ORF">Din_005189</name>
</gene>
<dbReference type="GO" id="GO:0046148">
    <property type="term" value="P:pigment biosynthetic process"/>
    <property type="evidence" value="ECO:0007669"/>
    <property type="project" value="InterPro"/>
</dbReference>
<feature type="domain" description="Tyrosinase copper-binding" evidence="12">
    <location>
        <begin position="325"/>
        <end position="336"/>
    </location>
</feature>
<evidence type="ECO:0000256" key="10">
    <source>
        <dbReference type="SAM" id="MobiDB-lite"/>
    </source>
</evidence>
<feature type="binding site" evidence="7">
    <location>
        <position position="156"/>
    </location>
    <ligand>
        <name>Cu cation</name>
        <dbReference type="ChEBI" id="CHEBI:23378"/>
        <label>A</label>
    </ligand>
</feature>
<organism evidence="13">
    <name type="scientific">Davidia involucrata</name>
    <name type="common">Dove tree</name>
    <dbReference type="NCBI Taxonomy" id="16924"/>
    <lineage>
        <taxon>Eukaryota</taxon>
        <taxon>Viridiplantae</taxon>
        <taxon>Streptophyta</taxon>
        <taxon>Embryophyta</taxon>
        <taxon>Tracheophyta</taxon>
        <taxon>Spermatophyta</taxon>
        <taxon>Magnoliopsida</taxon>
        <taxon>eudicotyledons</taxon>
        <taxon>Gunneridae</taxon>
        <taxon>Pentapetalae</taxon>
        <taxon>asterids</taxon>
        <taxon>Cornales</taxon>
        <taxon>Nyssaceae</taxon>
        <taxon>Davidia</taxon>
    </lineage>
</organism>
<dbReference type="EC" id="1.10.3.1" evidence="13"/>
<keyword evidence="3" id="KW-0883">Thioether bond</keyword>
<feature type="binding site" evidence="7">
    <location>
        <position position="302"/>
    </location>
    <ligand>
        <name>Cu cation</name>
        <dbReference type="ChEBI" id="CHEBI:23378"/>
        <label>B</label>
    </ligand>
</feature>
<proteinExistence type="inferred from homology"/>
<dbReference type="EMBL" id="GHES01005189">
    <property type="protein sequence ID" value="MPA35748.1"/>
    <property type="molecule type" value="Transcribed_RNA"/>
</dbReference>
<dbReference type="InterPro" id="IPR022740">
    <property type="entry name" value="Polyphenol_oxidase_C"/>
</dbReference>
<evidence type="ECO:0000313" key="13">
    <source>
        <dbReference type="EMBL" id="MPA35748.1"/>
    </source>
</evidence>
<dbReference type="InterPro" id="IPR016213">
    <property type="entry name" value="Polyphenol_oxidase"/>
</dbReference>
<dbReference type="PANTHER" id="PTHR11474:SF76">
    <property type="entry name" value="SHKT DOMAIN-CONTAINING PROTEIN"/>
    <property type="match status" value="1"/>
</dbReference>
<dbReference type="Pfam" id="PF00264">
    <property type="entry name" value="Tyrosinase"/>
    <property type="match status" value="1"/>
</dbReference>
<feature type="disulfide bond" evidence="8">
    <location>
        <begin position="50"/>
        <end position="65"/>
    </location>
</feature>
<feature type="domain" description="Tyrosinase copper-binding" evidence="11">
    <location>
        <begin position="147"/>
        <end position="164"/>
    </location>
</feature>
<dbReference type="SUPFAM" id="SSF48056">
    <property type="entry name" value="Di-copper centre-containing domain"/>
    <property type="match status" value="1"/>
</dbReference>
<evidence type="ECO:0000256" key="9">
    <source>
        <dbReference type="PIRSR" id="PIRSR000290-3"/>
    </source>
</evidence>
<dbReference type="PIRSF" id="PIRSF000290">
    <property type="entry name" value="PPO_plant"/>
    <property type="match status" value="1"/>
</dbReference>
<feature type="binding site" evidence="7">
    <location>
        <position position="147"/>
    </location>
    <ligand>
        <name>Cu cation</name>
        <dbReference type="ChEBI" id="CHEBI:23378"/>
        <label>A</label>
    </ligand>
</feature>
<evidence type="ECO:0000256" key="8">
    <source>
        <dbReference type="PIRSR" id="PIRSR000290-2"/>
    </source>
</evidence>
<dbReference type="GO" id="GO:0046872">
    <property type="term" value="F:metal ion binding"/>
    <property type="evidence" value="ECO:0007669"/>
    <property type="project" value="UniProtKB-KW"/>
</dbReference>
<feature type="region of interest" description="Disordered" evidence="10">
    <location>
        <begin position="1"/>
        <end position="30"/>
    </location>
</feature>
<feature type="binding site" evidence="7">
    <location>
        <position position="126"/>
    </location>
    <ligand>
        <name>Cu cation</name>
        <dbReference type="ChEBI" id="CHEBI:23378"/>
        <label>A</label>
    </ligand>
</feature>
<comment type="similarity">
    <text evidence="1">Belongs to the tyrosinase family.</text>
</comment>
<dbReference type="InterPro" id="IPR008922">
    <property type="entry name" value="Di-copper_centre_dom_sf"/>
</dbReference>